<name>A0AAP0J069_9MAGN</name>
<dbReference type="Proteomes" id="UP001417504">
    <property type="component" value="Unassembled WGS sequence"/>
</dbReference>
<reference evidence="1 2" key="1">
    <citation type="submission" date="2024-01" db="EMBL/GenBank/DDBJ databases">
        <title>Genome assemblies of Stephania.</title>
        <authorList>
            <person name="Yang L."/>
        </authorList>
    </citation>
    <scope>NUCLEOTIDE SEQUENCE [LARGE SCALE GENOMIC DNA]</scope>
    <source>
        <strain evidence="1">QJT</strain>
        <tissue evidence="1">Leaf</tissue>
    </source>
</reference>
<gene>
    <name evidence="1" type="ORF">Sjap_013594</name>
</gene>
<organism evidence="1 2">
    <name type="scientific">Stephania japonica</name>
    <dbReference type="NCBI Taxonomy" id="461633"/>
    <lineage>
        <taxon>Eukaryota</taxon>
        <taxon>Viridiplantae</taxon>
        <taxon>Streptophyta</taxon>
        <taxon>Embryophyta</taxon>
        <taxon>Tracheophyta</taxon>
        <taxon>Spermatophyta</taxon>
        <taxon>Magnoliopsida</taxon>
        <taxon>Ranunculales</taxon>
        <taxon>Menispermaceae</taxon>
        <taxon>Menispermoideae</taxon>
        <taxon>Cissampelideae</taxon>
        <taxon>Stephania</taxon>
    </lineage>
</organism>
<evidence type="ECO:0000313" key="2">
    <source>
        <dbReference type="Proteomes" id="UP001417504"/>
    </source>
</evidence>
<dbReference type="PANTHER" id="PTHR48045:SF22">
    <property type="entry name" value="UDP-GLUCURONOSYL_UDP-GLUCOSYLTRANSFERASE"/>
    <property type="match status" value="1"/>
</dbReference>
<accession>A0AAP0J069</accession>
<dbReference type="EMBL" id="JBBNAE010000005">
    <property type="protein sequence ID" value="KAK9123992.1"/>
    <property type="molecule type" value="Genomic_DNA"/>
</dbReference>
<proteinExistence type="predicted"/>
<dbReference type="AlphaFoldDB" id="A0AAP0J069"/>
<comment type="caution">
    <text evidence="1">The sequence shown here is derived from an EMBL/GenBank/DDBJ whole genome shotgun (WGS) entry which is preliminary data.</text>
</comment>
<dbReference type="Gene3D" id="3.40.50.2000">
    <property type="entry name" value="Glycogen Phosphorylase B"/>
    <property type="match status" value="1"/>
</dbReference>
<dbReference type="SUPFAM" id="SSF53756">
    <property type="entry name" value="UDP-Glycosyltransferase/glycogen phosphorylase"/>
    <property type="match status" value="1"/>
</dbReference>
<dbReference type="PANTHER" id="PTHR48045">
    <property type="entry name" value="UDP-GLYCOSYLTRANSFERASE 72B1"/>
    <property type="match status" value="1"/>
</dbReference>
<protein>
    <submittedName>
        <fullName evidence="1">Uncharacterized protein</fullName>
    </submittedName>
</protein>
<sequence length="78" mass="8941">MLTFPIFYDQVPDRKLIVDEWKIGRKVVGPGEVVKREEIASIVKEFMDLEGEGSREMRRRAGELSESCRRALAEDGKS</sequence>
<evidence type="ECO:0000313" key="1">
    <source>
        <dbReference type="EMBL" id="KAK9123992.1"/>
    </source>
</evidence>
<keyword evidence="2" id="KW-1185">Reference proteome</keyword>